<dbReference type="AlphaFoldDB" id="A0A0E2H224"/>
<reference evidence="1 2" key="1">
    <citation type="submission" date="2013-01" db="EMBL/GenBank/DDBJ databases">
        <title>The Genome Sequence of Clostridium clostridioforme 90A8.</title>
        <authorList>
            <consortium name="The Broad Institute Genome Sequencing Platform"/>
            <person name="Earl A."/>
            <person name="Ward D."/>
            <person name="Feldgarden M."/>
            <person name="Gevers D."/>
            <person name="Courvalin P."/>
            <person name="Lambert T."/>
            <person name="Walker B."/>
            <person name="Young S.K."/>
            <person name="Zeng Q."/>
            <person name="Gargeya S."/>
            <person name="Fitzgerald M."/>
            <person name="Haas B."/>
            <person name="Abouelleil A."/>
            <person name="Alvarado L."/>
            <person name="Arachchi H.M."/>
            <person name="Berlin A.M."/>
            <person name="Chapman S.B."/>
            <person name="Dewar J."/>
            <person name="Goldberg J."/>
            <person name="Griggs A."/>
            <person name="Gujja S."/>
            <person name="Hansen M."/>
            <person name="Howarth C."/>
            <person name="Imamovic A."/>
            <person name="Larimer J."/>
            <person name="McCowan C."/>
            <person name="Murphy C."/>
            <person name="Neiman D."/>
            <person name="Pearson M."/>
            <person name="Priest M."/>
            <person name="Roberts A."/>
            <person name="Saif S."/>
            <person name="Shea T."/>
            <person name="Sisk P."/>
            <person name="Sykes S."/>
            <person name="Wortman J."/>
            <person name="Nusbaum C."/>
            <person name="Birren B."/>
        </authorList>
    </citation>
    <scope>NUCLEOTIDE SEQUENCE [LARGE SCALE GENOMIC DNA]</scope>
    <source>
        <strain evidence="1 2">90A8</strain>
    </source>
</reference>
<protein>
    <submittedName>
        <fullName evidence="1">Uncharacterized protein</fullName>
    </submittedName>
</protein>
<comment type="caution">
    <text evidence="1">The sequence shown here is derived from an EMBL/GenBank/DDBJ whole genome shotgun (WGS) entry which is preliminary data.</text>
</comment>
<evidence type="ECO:0000313" key="2">
    <source>
        <dbReference type="Proteomes" id="UP000013085"/>
    </source>
</evidence>
<sequence>MTDTEILEAMRQMLEPINLRLMNLDNRISNLDNRITNLEYEMRKGIRDLKQDNETIMTVLEGRNLLPKAQ</sequence>
<organism evidence="1 2">
    <name type="scientific">[Clostridium] clostridioforme 90A8</name>
    <dbReference type="NCBI Taxonomy" id="999408"/>
    <lineage>
        <taxon>Bacteria</taxon>
        <taxon>Bacillati</taxon>
        <taxon>Bacillota</taxon>
        <taxon>Clostridia</taxon>
        <taxon>Lachnospirales</taxon>
        <taxon>Lachnospiraceae</taxon>
        <taxon>Enterocloster</taxon>
    </lineage>
</organism>
<dbReference type="HOGENOM" id="CLU_2631857_0_0_9"/>
<name>A0A0E2H224_9FIRM</name>
<dbReference type="PATRIC" id="fig|999408.3.peg.6010"/>
<dbReference type="Proteomes" id="UP000013085">
    <property type="component" value="Unassembled WGS sequence"/>
</dbReference>
<dbReference type="RefSeq" id="WP_002595037.1">
    <property type="nucleotide sequence ID" value="NZ_KB851000.1"/>
</dbReference>
<accession>A0A0E2H224</accession>
<evidence type="ECO:0000313" key="1">
    <source>
        <dbReference type="EMBL" id="ENZ05828.1"/>
    </source>
</evidence>
<gene>
    <name evidence="1" type="ORF">HMPREF1090_05606</name>
</gene>
<dbReference type="EMBL" id="AGYR01000078">
    <property type="protein sequence ID" value="ENZ05828.1"/>
    <property type="molecule type" value="Genomic_DNA"/>
</dbReference>
<dbReference type="Gene3D" id="3.90.20.10">
    <property type="match status" value="1"/>
</dbReference>
<proteinExistence type="predicted"/>